<comment type="similarity">
    <text evidence="1">Belongs to the V-ATPase E subunit family.</text>
</comment>
<organism evidence="4">
    <name type="scientific">bioreactor metagenome</name>
    <dbReference type="NCBI Taxonomy" id="1076179"/>
    <lineage>
        <taxon>unclassified sequences</taxon>
        <taxon>metagenomes</taxon>
        <taxon>ecological metagenomes</taxon>
    </lineage>
</organism>
<dbReference type="Gene3D" id="1.20.5.620">
    <property type="entry name" value="F1F0 ATP synthase subunit B, membrane domain"/>
    <property type="match status" value="1"/>
</dbReference>
<dbReference type="SUPFAM" id="SSF160527">
    <property type="entry name" value="V-type ATPase subunit E-like"/>
    <property type="match status" value="1"/>
</dbReference>
<dbReference type="InterPro" id="IPR002842">
    <property type="entry name" value="ATPase_V1_Esu"/>
</dbReference>
<dbReference type="HAMAP" id="MF_00311">
    <property type="entry name" value="ATP_synth_E_arch"/>
    <property type="match status" value="1"/>
</dbReference>
<dbReference type="AlphaFoldDB" id="A0A644W9P6"/>
<comment type="caution">
    <text evidence="4">The sequence shown here is derived from an EMBL/GenBank/DDBJ whole genome shotgun (WGS) entry which is preliminary data.</text>
</comment>
<evidence type="ECO:0000256" key="1">
    <source>
        <dbReference type="ARBA" id="ARBA00005901"/>
    </source>
</evidence>
<evidence type="ECO:0000313" key="4">
    <source>
        <dbReference type="EMBL" id="MPM00510.1"/>
    </source>
</evidence>
<protein>
    <submittedName>
        <fullName evidence="4">V-type proton ATPase subunit E</fullName>
    </submittedName>
</protein>
<accession>A0A644W9P6</accession>
<dbReference type="GO" id="GO:0046961">
    <property type="term" value="F:proton-transporting ATPase activity, rotational mechanism"/>
    <property type="evidence" value="ECO:0007669"/>
    <property type="project" value="InterPro"/>
</dbReference>
<sequence>MNGIEKITARIGDDVRQEIEAVETKAKTEAAEVLARYEAQAEKETNDILKRGSKLADERVERLGSVARLEAKKMILAAKQETLGRAFDLALEQLSNLPEGEYVKLLARLASEASKTGNEQVILSQKDRTRFGKQVVTQANEMLGAKGTLTLAEEVRPMKGGLVLQGERVETNCSFETLVRLQREQIAADVAEVLFEGTV</sequence>
<reference evidence="4" key="1">
    <citation type="submission" date="2019-08" db="EMBL/GenBank/DDBJ databases">
        <authorList>
            <person name="Kucharzyk K."/>
            <person name="Murdoch R.W."/>
            <person name="Higgins S."/>
            <person name="Loffler F."/>
        </authorList>
    </citation>
    <scope>NUCLEOTIDE SEQUENCE</scope>
</reference>
<keyword evidence="2" id="KW-0813">Transport</keyword>
<evidence type="ECO:0000256" key="2">
    <source>
        <dbReference type="ARBA" id="ARBA00022448"/>
    </source>
</evidence>
<dbReference type="EMBL" id="VSSQ01000734">
    <property type="protein sequence ID" value="MPM00510.1"/>
    <property type="molecule type" value="Genomic_DNA"/>
</dbReference>
<evidence type="ECO:0000256" key="3">
    <source>
        <dbReference type="ARBA" id="ARBA00023065"/>
    </source>
</evidence>
<proteinExistence type="inferred from homology"/>
<dbReference type="GO" id="GO:0033178">
    <property type="term" value="C:proton-transporting two-sector ATPase complex, catalytic domain"/>
    <property type="evidence" value="ECO:0007669"/>
    <property type="project" value="InterPro"/>
</dbReference>
<gene>
    <name evidence="4" type="primary">atpE_19</name>
    <name evidence="4" type="ORF">SDC9_46736</name>
</gene>
<name>A0A644W9P6_9ZZZZ</name>
<keyword evidence="3" id="KW-0406">Ion transport</keyword>
<dbReference type="Pfam" id="PF01991">
    <property type="entry name" value="vATP-synt_E"/>
    <property type="match status" value="1"/>
</dbReference>